<evidence type="ECO:0000256" key="6">
    <source>
        <dbReference type="ARBA" id="ARBA00023012"/>
    </source>
</evidence>
<dbReference type="InterPro" id="IPR003594">
    <property type="entry name" value="HATPase_dom"/>
</dbReference>
<feature type="region of interest" description="Disordered" evidence="8">
    <location>
        <begin position="454"/>
        <end position="473"/>
    </location>
</feature>
<dbReference type="RefSeq" id="WP_317640120.1">
    <property type="nucleotide sequence ID" value="NZ_JAPMIV010000014.1"/>
</dbReference>
<dbReference type="GO" id="GO:0005524">
    <property type="term" value="F:ATP binding"/>
    <property type="evidence" value="ECO:0007669"/>
    <property type="project" value="UniProtKB-KW"/>
</dbReference>
<evidence type="ECO:0000259" key="9">
    <source>
        <dbReference type="PROSITE" id="PS50109"/>
    </source>
</evidence>
<dbReference type="PROSITE" id="PS50109">
    <property type="entry name" value="HIS_KIN"/>
    <property type="match status" value="1"/>
</dbReference>
<dbReference type="Pfam" id="PF13581">
    <property type="entry name" value="HATPase_c_2"/>
    <property type="match status" value="1"/>
</dbReference>
<dbReference type="PRINTS" id="PR00344">
    <property type="entry name" value="BCTRLSENSOR"/>
</dbReference>
<evidence type="ECO:0000256" key="2">
    <source>
        <dbReference type="ARBA" id="ARBA00012438"/>
    </source>
</evidence>
<evidence type="ECO:0000256" key="4">
    <source>
        <dbReference type="ARBA" id="ARBA00022679"/>
    </source>
</evidence>
<dbReference type="SUPFAM" id="SSF47384">
    <property type="entry name" value="Homodimeric domain of signal transducing histidine kinase"/>
    <property type="match status" value="1"/>
</dbReference>
<dbReference type="Gene3D" id="3.30.565.10">
    <property type="entry name" value="Histidine kinase-like ATPase, C-terminal domain"/>
    <property type="match status" value="2"/>
</dbReference>
<dbReference type="Pfam" id="PF00512">
    <property type="entry name" value="HisKA"/>
    <property type="match status" value="1"/>
</dbReference>
<dbReference type="PANTHER" id="PTHR43711">
    <property type="entry name" value="TWO-COMPONENT HISTIDINE KINASE"/>
    <property type="match status" value="1"/>
</dbReference>
<sequence>MNVLSSVYLQYEQDVVSARSRGRQLAELLGLSTQDQTRVATAVSELARNALMYAGGGQVDYGVDAGDGVNVGDQRLMVRVSDQGAGIAGLDEILAGQYVSHTGMGAGLRGTRRLMDHFHVVTGPSGTQISVAKSLPPGVTLSPHEIGRFQAALDGAGPVTPVQELQRQNQELLRALSDLARREEELASLNRELGDTNRGVVALYSELEDTASLLREASREKSMFLSYVSHEFRTPLHSMLGLSRMLLSHDDGDLSGEQDEQLRLLRSSAEELLGMVNDLLDLTKAEMGGRELTLEPLDLSQVLGTLRALFQPLVTPYGPQLIVEEPATLTVLYTDAGKLHQILRNFISNALKFTRSGEVRVSTRRLEDDRWIEFSVQDSGSGIAPEDQARLFQDFSQVGVPALRTSKGSGLGLSLASRMATLLGGRVGMESVLNHGSRFWAILPLHSGTECPAIATPSAATPPLSSPGLGDPR</sequence>
<dbReference type="SUPFAM" id="SSF55874">
    <property type="entry name" value="ATPase domain of HSP90 chaperone/DNA topoisomerase II/histidine kinase"/>
    <property type="match status" value="2"/>
</dbReference>
<dbReference type="CDD" id="cd00082">
    <property type="entry name" value="HisKA"/>
    <property type="match status" value="1"/>
</dbReference>
<protein>
    <recommendedName>
        <fullName evidence="2">histidine kinase</fullName>
        <ecNumber evidence="2">2.7.13.3</ecNumber>
    </recommendedName>
</protein>
<reference evidence="10 11" key="1">
    <citation type="submission" date="2022-11" db="EMBL/GenBank/DDBJ databases">
        <title>Deinococcus ZS9-10, Low Temperature and Draught-tolerating, UV-resistant Bacteria from Continental Antarctica.</title>
        <authorList>
            <person name="Cheng L."/>
        </authorList>
    </citation>
    <scope>NUCLEOTIDE SEQUENCE [LARGE SCALE GENOMIC DNA]</scope>
    <source>
        <strain evidence="10 11">ZS9-10</strain>
    </source>
</reference>
<dbReference type="InterPro" id="IPR036890">
    <property type="entry name" value="HATPase_C_sf"/>
</dbReference>
<dbReference type="SMART" id="SM00388">
    <property type="entry name" value="HisKA"/>
    <property type="match status" value="1"/>
</dbReference>
<dbReference type="Pfam" id="PF02518">
    <property type="entry name" value="HATPase_c"/>
    <property type="match status" value="1"/>
</dbReference>
<evidence type="ECO:0000256" key="7">
    <source>
        <dbReference type="SAM" id="Coils"/>
    </source>
</evidence>
<dbReference type="Gene3D" id="1.10.287.130">
    <property type="match status" value="1"/>
</dbReference>
<dbReference type="CDD" id="cd16922">
    <property type="entry name" value="HATPase_EvgS-ArcB-TorS-like"/>
    <property type="match status" value="1"/>
</dbReference>
<dbReference type="InterPro" id="IPR036097">
    <property type="entry name" value="HisK_dim/P_sf"/>
</dbReference>
<name>A0ABU4DSY2_9DEIO</name>
<comment type="catalytic activity">
    <reaction evidence="1">
        <text>ATP + protein L-histidine = ADP + protein N-phospho-L-histidine.</text>
        <dbReference type="EC" id="2.7.13.3"/>
    </reaction>
</comment>
<dbReference type="InterPro" id="IPR003661">
    <property type="entry name" value="HisK_dim/P_dom"/>
</dbReference>
<dbReference type="InterPro" id="IPR004358">
    <property type="entry name" value="Sig_transdc_His_kin-like_C"/>
</dbReference>
<keyword evidence="5" id="KW-0418">Kinase</keyword>
<dbReference type="Proteomes" id="UP001276150">
    <property type="component" value="Unassembled WGS sequence"/>
</dbReference>
<keyword evidence="4" id="KW-0808">Transferase</keyword>
<evidence type="ECO:0000256" key="1">
    <source>
        <dbReference type="ARBA" id="ARBA00000085"/>
    </source>
</evidence>
<keyword evidence="10" id="KW-0067">ATP-binding</keyword>
<evidence type="ECO:0000256" key="3">
    <source>
        <dbReference type="ARBA" id="ARBA00022553"/>
    </source>
</evidence>
<dbReference type="InterPro" id="IPR005467">
    <property type="entry name" value="His_kinase_dom"/>
</dbReference>
<feature type="coiled-coil region" evidence="7">
    <location>
        <begin position="162"/>
        <end position="192"/>
    </location>
</feature>
<evidence type="ECO:0000313" key="10">
    <source>
        <dbReference type="EMBL" id="MDV6374794.1"/>
    </source>
</evidence>
<keyword evidence="10" id="KW-0547">Nucleotide-binding</keyword>
<dbReference type="PANTHER" id="PTHR43711:SF31">
    <property type="entry name" value="HISTIDINE KINASE"/>
    <property type="match status" value="1"/>
</dbReference>
<keyword evidence="7" id="KW-0175">Coiled coil</keyword>
<keyword evidence="11" id="KW-1185">Reference proteome</keyword>
<feature type="compositionally biased region" description="Low complexity" evidence="8">
    <location>
        <begin position="454"/>
        <end position="467"/>
    </location>
</feature>
<dbReference type="InterPro" id="IPR050736">
    <property type="entry name" value="Sensor_HK_Regulatory"/>
</dbReference>
<keyword evidence="3" id="KW-0597">Phosphoprotein</keyword>
<dbReference type="SMART" id="SM00387">
    <property type="entry name" value="HATPase_c"/>
    <property type="match status" value="2"/>
</dbReference>
<evidence type="ECO:0000256" key="8">
    <source>
        <dbReference type="SAM" id="MobiDB-lite"/>
    </source>
</evidence>
<evidence type="ECO:0000256" key="5">
    <source>
        <dbReference type="ARBA" id="ARBA00022777"/>
    </source>
</evidence>
<proteinExistence type="predicted"/>
<evidence type="ECO:0000313" key="11">
    <source>
        <dbReference type="Proteomes" id="UP001276150"/>
    </source>
</evidence>
<comment type="caution">
    <text evidence="10">The sequence shown here is derived from an EMBL/GenBank/DDBJ whole genome shotgun (WGS) entry which is preliminary data.</text>
</comment>
<accession>A0ABU4DSY2</accession>
<gene>
    <name evidence="10" type="ORF">ORD21_09360</name>
</gene>
<dbReference type="EMBL" id="JAPMIV010000014">
    <property type="protein sequence ID" value="MDV6374794.1"/>
    <property type="molecule type" value="Genomic_DNA"/>
</dbReference>
<feature type="domain" description="Histidine kinase" evidence="9">
    <location>
        <begin position="227"/>
        <end position="447"/>
    </location>
</feature>
<keyword evidence="6" id="KW-0902">Two-component regulatory system</keyword>
<organism evidence="10 11">
    <name type="scientific">Deinococcus arenicola</name>
    <dbReference type="NCBI Taxonomy" id="2994950"/>
    <lineage>
        <taxon>Bacteria</taxon>
        <taxon>Thermotogati</taxon>
        <taxon>Deinococcota</taxon>
        <taxon>Deinococci</taxon>
        <taxon>Deinococcales</taxon>
        <taxon>Deinococcaceae</taxon>
        <taxon>Deinococcus</taxon>
    </lineage>
</organism>
<dbReference type="EC" id="2.7.13.3" evidence="2"/>